<evidence type="ECO:0000313" key="2">
    <source>
        <dbReference type="Proteomes" id="UP000003676"/>
    </source>
</evidence>
<dbReference type="Proteomes" id="UP000003676">
    <property type="component" value="Unassembled WGS sequence"/>
</dbReference>
<protein>
    <submittedName>
        <fullName evidence="1">Uncharacterized protein</fullName>
    </submittedName>
</protein>
<reference evidence="1 2" key="1">
    <citation type="submission" date="2008-10" db="EMBL/GenBank/DDBJ databases">
        <title>Draft genome sequence of Desulvovibrio piger (ATCC 29098).</title>
        <authorList>
            <person name="Sudarsanam P."/>
            <person name="Ley R."/>
            <person name="Guruge J."/>
            <person name="Turnbaugh P.J."/>
            <person name="Mahowald M."/>
            <person name="Liep D."/>
            <person name="Gordon J."/>
        </authorList>
    </citation>
    <scope>NUCLEOTIDE SEQUENCE [LARGE SCALE GENOMIC DNA]</scope>
    <source>
        <strain evidence="1 2">ATCC 29098</strain>
    </source>
</reference>
<reference evidence="1 2" key="2">
    <citation type="submission" date="2008-10" db="EMBL/GenBank/DDBJ databases">
        <authorList>
            <person name="Fulton L."/>
            <person name="Clifton S."/>
            <person name="Fulton B."/>
            <person name="Xu J."/>
            <person name="Minx P."/>
            <person name="Pepin K.H."/>
            <person name="Johnson M."/>
            <person name="Bhonagiri V."/>
            <person name="Nash W.E."/>
            <person name="Mardis E.R."/>
            <person name="Wilson R.K."/>
        </authorList>
    </citation>
    <scope>NUCLEOTIDE SEQUENCE [LARGE SCALE GENOMIC DNA]</scope>
    <source>
        <strain evidence="1 2">ATCC 29098</strain>
    </source>
</reference>
<evidence type="ECO:0000313" key="1">
    <source>
        <dbReference type="EMBL" id="EEB32189.1"/>
    </source>
</evidence>
<gene>
    <name evidence="1" type="ORF">DESPIG_02931</name>
</gene>
<dbReference type="HOGENOM" id="CLU_3232708_0_0_7"/>
<sequence length="43" mass="5190">MLCYLKQIPHWLRRFRRLPFPAPCPAREDSRPCARRRGRAIPT</sequence>
<organism evidence="1 2">
    <name type="scientific">Desulfovibrio piger ATCC 29098</name>
    <dbReference type="NCBI Taxonomy" id="411464"/>
    <lineage>
        <taxon>Bacteria</taxon>
        <taxon>Pseudomonadati</taxon>
        <taxon>Thermodesulfobacteriota</taxon>
        <taxon>Desulfovibrionia</taxon>
        <taxon>Desulfovibrionales</taxon>
        <taxon>Desulfovibrionaceae</taxon>
        <taxon>Desulfovibrio</taxon>
    </lineage>
</organism>
<comment type="caution">
    <text evidence="1">The sequence shown here is derived from an EMBL/GenBank/DDBJ whole genome shotgun (WGS) entry which is preliminary data.</text>
</comment>
<dbReference type="AlphaFoldDB" id="B6WXV1"/>
<name>B6WXV1_9BACT</name>
<accession>B6WXV1</accession>
<proteinExistence type="predicted"/>
<dbReference type="EMBL" id="ABXU01000084">
    <property type="protein sequence ID" value="EEB32189.1"/>
    <property type="molecule type" value="Genomic_DNA"/>
</dbReference>